<feature type="transmembrane region" description="Helical" evidence="6">
    <location>
        <begin position="44"/>
        <end position="61"/>
    </location>
</feature>
<dbReference type="EMBL" id="CAUJNA010003573">
    <property type="protein sequence ID" value="CAJ1405211.1"/>
    <property type="molecule type" value="Genomic_DNA"/>
</dbReference>
<feature type="binding site" evidence="5">
    <location>
        <position position="333"/>
    </location>
    <ligand>
        <name>chlorophyll a</name>
        <dbReference type="ChEBI" id="CHEBI:58416"/>
        <label>1</label>
    </ligand>
</feature>
<keyword evidence="2" id="KW-0150">Chloroplast</keyword>
<evidence type="ECO:0000256" key="5">
    <source>
        <dbReference type="PIRSR" id="PIRSR601344-1"/>
    </source>
</evidence>
<dbReference type="Pfam" id="PF00504">
    <property type="entry name" value="Chloroa_b-bind"/>
    <property type="match status" value="1"/>
</dbReference>
<dbReference type="AlphaFoldDB" id="A0AA36JHL7"/>
<feature type="binding site" evidence="5">
    <location>
        <position position="242"/>
    </location>
    <ligand>
        <name>chlorophyll a</name>
        <dbReference type="ChEBI" id="CHEBI:58416"/>
        <label>1</label>
    </ligand>
</feature>
<feature type="binding site" evidence="5">
    <location>
        <position position="336"/>
    </location>
    <ligand>
        <name>chlorophyll a</name>
        <dbReference type="ChEBI" id="CHEBI:58416"/>
        <label>1</label>
    </ligand>
</feature>
<feature type="binding site" evidence="5">
    <location>
        <position position="338"/>
    </location>
    <ligand>
        <name>chlorophyll a</name>
        <dbReference type="ChEBI" id="CHEBI:58416"/>
        <label>1</label>
    </ligand>
</feature>
<keyword evidence="5" id="KW-0157">Chromophore</keyword>
<evidence type="ECO:0000256" key="4">
    <source>
        <dbReference type="ARBA" id="ARBA00022640"/>
    </source>
</evidence>
<dbReference type="Gene3D" id="1.10.3460.10">
    <property type="entry name" value="Chlorophyll a/b binding protein domain"/>
    <property type="match status" value="1"/>
</dbReference>
<dbReference type="InterPro" id="IPR001344">
    <property type="entry name" value="Chloro_AB-bd_pln"/>
</dbReference>
<dbReference type="GO" id="GO:0009765">
    <property type="term" value="P:photosynthesis, light harvesting"/>
    <property type="evidence" value="ECO:0007669"/>
    <property type="project" value="InterPro"/>
</dbReference>
<dbReference type="GO" id="GO:0016020">
    <property type="term" value="C:membrane"/>
    <property type="evidence" value="ECO:0007669"/>
    <property type="project" value="InterPro"/>
</dbReference>
<evidence type="ECO:0000256" key="2">
    <source>
        <dbReference type="ARBA" id="ARBA00022528"/>
    </source>
</evidence>
<evidence type="ECO:0000256" key="3">
    <source>
        <dbReference type="ARBA" id="ARBA00022531"/>
    </source>
</evidence>
<accession>A0AA36JHL7</accession>
<evidence type="ECO:0000256" key="6">
    <source>
        <dbReference type="SAM" id="Phobius"/>
    </source>
</evidence>
<reference evidence="7" key="1">
    <citation type="submission" date="2023-08" db="EMBL/GenBank/DDBJ databases">
        <authorList>
            <person name="Chen Y."/>
            <person name="Shah S."/>
            <person name="Dougan E. K."/>
            <person name="Thang M."/>
            <person name="Chan C."/>
        </authorList>
    </citation>
    <scope>NUCLEOTIDE SEQUENCE</scope>
</reference>
<comment type="subcellular location">
    <subcellularLocation>
        <location evidence="1">Plastid</location>
        <location evidence="1">Chloroplast</location>
    </subcellularLocation>
</comment>
<evidence type="ECO:0000313" key="8">
    <source>
        <dbReference type="Proteomes" id="UP001178507"/>
    </source>
</evidence>
<dbReference type="Proteomes" id="UP001178507">
    <property type="component" value="Unassembled WGS sequence"/>
</dbReference>
<dbReference type="PANTHER" id="PTHR21649">
    <property type="entry name" value="CHLOROPHYLL A/B BINDING PROTEIN"/>
    <property type="match status" value="1"/>
</dbReference>
<organism evidence="7 8">
    <name type="scientific">Effrenium voratum</name>
    <dbReference type="NCBI Taxonomy" id="2562239"/>
    <lineage>
        <taxon>Eukaryota</taxon>
        <taxon>Sar</taxon>
        <taxon>Alveolata</taxon>
        <taxon>Dinophyceae</taxon>
        <taxon>Suessiales</taxon>
        <taxon>Symbiodiniaceae</taxon>
        <taxon>Effrenium</taxon>
    </lineage>
</organism>
<dbReference type="SUPFAM" id="SSF103511">
    <property type="entry name" value="Chlorophyll a-b binding protein"/>
    <property type="match status" value="1"/>
</dbReference>
<keyword evidence="6" id="KW-0812">Transmembrane</keyword>
<feature type="binding site" description="axial binding residue" evidence="5">
    <location>
        <position position="247"/>
    </location>
    <ligand>
        <name>chlorophyll b</name>
        <dbReference type="ChEBI" id="CHEBI:61721"/>
        <label>1</label>
    </ligand>
    <ligandPart>
        <name>Mg</name>
        <dbReference type="ChEBI" id="CHEBI:25107"/>
    </ligandPart>
</feature>
<feature type="binding site" evidence="5">
    <location>
        <position position="245"/>
    </location>
    <ligand>
        <name>chlorophyll a</name>
        <dbReference type="ChEBI" id="CHEBI:58416"/>
        <label>1</label>
    </ligand>
</feature>
<keyword evidence="5" id="KW-0148">Chlorophyll</keyword>
<dbReference type="GO" id="GO:0009507">
    <property type="term" value="C:chloroplast"/>
    <property type="evidence" value="ECO:0007669"/>
    <property type="project" value="UniProtKB-SubCell"/>
</dbReference>
<evidence type="ECO:0000313" key="7">
    <source>
        <dbReference type="EMBL" id="CAJ1405211.1"/>
    </source>
</evidence>
<keyword evidence="8" id="KW-1185">Reference proteome</keyword>
<feature type="transmembrane region" description="Helical" evidence="6">
    <location>
        <begin position="248"/>
        <end position="266"/>
    </location>
</feature>
<name>A0AA36JHL7_9DINO</name>
<proteinExistence type="predicted"/>
<evidence type="ECO:0000256" key="1">
    <source>
        <dbReference type="ARBA" id="ARBA00004229"/>
    </source>
</evidence>
<protein>
    <submittedName>
        <fullName evidence="7">Uncharacterized protein</fullName>
    </submittedName>
</protein>
<comment type="caution">
    <text evidence="7">The sequence shown here is derived from an EMBL/GenBank/DDBJ whole genome shotgun (WGS) entry which is preliminary data.</text>
</comment>
<keyword evidence="4" id="KW-0934">Plastid</keyword>
<gene>
    <name evidence="7" type="ORF">EVOR1521_LOCUS27489</name>
</gene>
<dbReference type="GO" id="GO:0016168">
    <property type="term" value="F:chlorophyll binding"/>
    <property type="evidence" value="ECO:0007669"/>
    <property type="project" value="UniProtKB-KW"/>
</dbReference>
<feature type="transmembrane region" description="Helical" evidence="6">
    <location>
        <begin position="286"/>
        <end position="306"/>
    </location>
</feature>
<keyword evidence="6" id="KW-0472">Membrane</keyword>
<dbReference type="InterPro" id="IPR022796">
    <property type="entry name" value="Chloroa_b-bind"/>
</dbReference>
<keyword evidence="3" id="KW-0602">Photosynthesis</keyword>
<keyword evidence="6" id="KW-1133">Transmembrane helix</keyword>
<sequence>MKDGWVPVPLGASLAFLEVAPPALPTPPARGQLEADSRSFKDGAGPVLAVAAAGVAAALSVRKARRARRVARRFRDEGRNESELDWSAFNKTVSQMQAEREAEERGMLPEASEGWSSFQRLRPAPSASGKLNAELANGRLALLSASRQPAPGAQARALRRAEPEEIETEIPADVAMERKKFDLKELPSDEGYGWNPDEVEKEKPFQPSEVAIGVTEPLGFFDPLGFAKIGDFEGFRFKRAAELKHGRVAMMASVGFVVQHFVKLPGFELAGSDWVSTFNTMMTVPALYQFSILMVVILFLELSIWAQEESREPGDFGDPFGLGMYTAEMRNRELNNGRFAMFATMGIIAAQNYTGKDAIEQLGL</sequence>